<dbReference type="EMBL" id="LXQA010457016">
    <property type="protein sequence ID" value="MCI53055.1"/>
    <property type="molecule type" value="Genomic_DNA"/>
</dbReference>
<protein>
    <submittedName>
        <fullName evidence="1">Uncharacterized protein</fullName>
    </submittedName>
</protein>
<reference evidence="1 2" key="1">
    <citation type="journal article" date="2018" name="Front. Plant Sci.">
        <title>Red Clover (Trifolium pratense) and Zigzag Clover (T. medium) - A Picture of Genomic Similarities and Differences.</title>
        <authorList>
            <person name="Dluhosova J."/>
            <person name="Istvanek J."/>
            <person name="Nedelnik J."/>
            <person name="Repkova J."/>
        </authorList>
    </citation>
    <scope>NUCLEOTIDE SEQUENCE [LARGE SCALE GENOMIC DNA]</scope>
    <source>
        <strain evidence="2">cv. 10/8</strain>
        <tissue evidence="1">Leaf</tissue>
    </source>
</reference>
<evidence type="ECO:0000313" key="2">
    <source>
        <dbReference type="Proteomes" id="UP000265520"/>
    </source>
</evidence>
<proteinExistence type="predicted"/>
<dbReference type="AlphaFoldDB" id="A0A392SYC1"/>
<organism evidence="1 2">
    <name type="scientific">Trifolium medium</name>
    <dbReference type="NCBI Taxonomy" id="97028"/>
    <lineage>
        <taxon>Eukaryota</taxon>
        <taxon>Viridiplantae</taxon>
        <taxon>Streptophyta</taxon>
        <taxon>Embryophyta</taxon>
        <taxon>Tracheophyta</taxon>
        <taxon>Spermatophyta</taxon>
        <taxon>Magnoliopsida</taxon>
        <taxon>eudicotyledons</taxon>
        <taxon>Gunneridae</taxon>
        <taxon>Pentapetalae</taxon>
        <taxon>rosids</taxon>
        <taxon>fabids</taxon>
        <taxon>Fabales</taxon>
        <taxon>Fabaceae</taxon>
        <taxon>Papilionoideae</taxon>
        <taxon>50 kb inversion clade</taxon>
        <taxon>NPAAA clade</taxon>
        <taxon>Hologalegina</taxon>
        <taxon>IRL clade</taxon>
        <taxon>Trifolieae</taxon>
        <taxon>Trifolium</taxon>
    </lineage>
</organism>
<name>A0A392SYC1_9FABA</name>
<feature type="non-terminal residue" evidence="1">
    <location>
        <position position="1"/>
    </location>
</feature>
<keyword evidence="2" id="KW-1185">Reference proteome</keyword>
<sequence length="18" mass="1854">GAGMDGGGGDKRKREFDT</sequence>
<evidence type="ECO:0000313" key="1">
    <source>
        <dbReference type="EMBL" id="MCI53055.1"/>
    </source>
</evidence>
<dbReference type="Proteomes" id="UP000265520">
    <property type="component" value="Unassembled WGS sequence"/>
</dbReference>
<accession>A0A392SYC1</accession>
<comment type="caution">
    <text evidence="1">The sequence shown here is derived from an EMBL/GenBank/DDBJ whole genome shotgun (WGS) entry which is preliminary data.</text>
</comment>